<reference evidence="2" key="1">
    <citation type="submission" date="2021-01" db="EMBL/GenBank/DDBJ databases">
        <authorList>
            <person name="Corre E."/>
            <person name="Pelletier E."/>
            <person name="Niang G."/>
            <person name="Scheremetjew M."/>
            <person name="Finn R."/>
            <person name="Kale V."/>
            <person name="Holt S."/>
            <person name="Cochrane G."/>
            <person name="Meng A."/>
            <person name="Brown T."/>
            <person name="Cohen L."/>
        </authorList>
    </citation>
    <scope>NUCLEOTIDE SEQUENCE</scope>
    <source>
        <strain evidence="2">CCMP1381</strain>
    </source>
</reference>
<organism evidence="2">
    <name type="scientific">Octactis speculum</name>
    <dbReference type="NCBI Taxonomy" id="3111310"/>
    <lineage>
        <taxon>Eukaryota</taxon>
        <taxon>Sar</taxon>
        <taxon>Stramenopiles</taxon>
        <taxon>Ochrophyta</taxon>
        <taxon>Dictyochophyceae</taxon>
        <taxon>Dictyochales</taxon>
        <taxon>Dictyochaceae</taxon>
        <taxon>Octactis</taxon>
    </lineage>
</organism>
<evidence type="ECO:0000256" key="1">
    <source>
        <dbReference type="SAM" id="Coils"/>
    </source>
</evidence>
<dbReference type="AlphaFoldDB" id="A0A7S2C2S4"/>
<name>A0A7S2C2S4_9STRA</name>
<feature type="coiled-coil region" evidence="1">
    <location>
        <begin position="15"/>
        <end position="49"/>
    </location>
</feature>
<dbReference type="EMBL" id="HBGS01023073">
    <property type="protein sequence ID" value="CAD9413550.1"/>
    <property type="molecule type" value="Transcribed_RNA"/>
</dbReference>
<protein>
    <submittedName>
        <fullName evidence="2">Uncharacterized protein</fullName>
    </submittedName>
</protein>
<sequence length="121" mass="14045">MEAKGDKPVTVKDKMRDLENNIDRQQDSLDHLDKKVDEFNDNANALGKKAQKLVADLTQKTRTEFDEMKDEMDHKFSLQMAENKRLQSHMSSLKSENQALEQRIVKLESRVNTLEVRLGED</sequence>
<gene>
    <name evidence="2" type="ORF">DSPE1174_LOCUS11708</name>
</gene>
<dbReference type="Gene3D" id="1.10.287.1490">
    <property type="match status" value="1"/>
</dbReference>
<evidence type="ECO:0000313" key="2">
    <source>
        <dbReference type="EMBL" id="CAD9413550.1"/>
    </source>
</evidence>
<accession>A0A7S2C2S4</accession>
<feature type="coiled-coil region" evidence="1">
    <location>
        <begin position="83"/>
        <end position="117"/>
    </location>
</feature>
<proteinExistence type="predicted"/>
<keyword evidence="1" id="KW-0175">Coiled coil</keyword>